<feature type="compositionally biased region" description="Basic and acidic residues" evidence="3">
    <location>
        <begin position="659"/>
        <end position="673"/>
    </location>
</feature>
<dbReference type="EMBL" id="CAMXCT010000862">
    <property type="protein sequence ID" value="CAI3984124.1"/>
    <property type="molecule type" value="Genomic_DNA"/>
</dbReference>
<evidence type="ECO:0000256" key="3">
    <source>
        <dbReference type="SAM" id="MobiDB-lite"/>
    </source>
</evidence>
<reference evidence="6 7" key="2">
    <citation type="submission" date="2024-05" db="EMBL/GenBank/DDBJ databases">
        <authorList>
            <person name="Chen Y."/>
            <person name="Shah S."/>
            <person name="Dougan E. K."/>
            <person name="Thang M."/>
            <person name="Chan C."/>
        </authorList>
    </citation>
    <scope>NUCLEOTIDE SEQUENCE [LARGE SCALE GENOMIC DNA]</scope>
</reference>
<dbReference type="InterPro" id="IPR000571">
    <property type="entry name" value="Znf_CCCH"/>
</dbReference>
<feature type="compositionally biased region" description="Polar residues" evidence="3">
    <location>
        <begin position="39"/>
        <end position="48"/>
    </location>
</feature>
<dbReference type="OrthoDB" id="432265at2759"/>
<feature type="domain" description="C3H1-type" evidence="4">
    <location>
        <begin position="585"/>
        <end position="613"/>
    </location>
</feature>
<feature type="compositionally biased region" description="Basic and acidic residues" evidence="3">
    <location>
        <begin position="19"/>
        <end position="35"/>
    </location>
</feature>
<feature type="region of interest" description="Disordered" evidence="3">
    <location>
        <begin position="1085"/>
        <end position="1161"/>
    </location>
</feature>
<feature type="region of interest" description="Disordered" evidence="3">
    <location>
        <begin position="256"/>
        <end position="276"/>
    </location>
</feature>
<feature type="coiled-coil region" evidence="2">
    <location>
        <begin position="202"/>
        <end position="247"/>
    </location>
</feature>
<dbReference type="Gene3D" id="4.10.1000.10">
    <property type="entry name" value="Zinc finger, CCCH-type"/>
    <property type="match status" value="1"/>
</dbReference>
<evidence type="ECO:0000259" key="4">
    <source>
        <dbReference type="PROSITE" id="PS50103"/>
    </source>
</evidence>
<feature type="compositionally biased region" description="Basic and acidic residues" evidence="3">
    <location>
        <begin position="60"/>
        <end position="73"/>
    </location>
</feature>
<proteinExistence type="predicted"/>
<dbReference type="Proteomes" id="UP001152797">
    <property type="component" value="Unassembled WGS sequence"/>
</dbReference>
<gene>
    <name evidence="5" type="ORF">C1SCF055_LOCUS11674</name>
</gene>
<keyword evidence="2" id="KW-0175">Coiled coil</keyword>
<protein>
    <submittedName>
        <fullName evidence="6">Copia protein</fullName>
    </submittedName>
</protein>
<organism evidence="5">
    <name type="scientific">Cladocopium goreaui</name>
    <dbReference type="NCBI Taxonomy" id="2562237"/>
    <lineage>
        <taxon>Eukaryota</taxon>
        <taxon>Sar</taxon>
        <taxon>Alveolata</taxon>
        <taxon>Dinophyceae</taxon>
        <taxon>Suessiales</taxon>
        <taxon>Symbiodiniaceae</taxon>
        <taxon>Cladocopium</taxon>
    </lineage>
</organism>
<evidence type="ECO:0000313" key="6">
    <source>
        <dbReference type="EMBL" id="CAL4771436.1"/>
    </source>
</evidence>
<feature type="compositionally biased region" description="Basic and acidic residues" evidence="3">
    <location>
        <begin position="546"/>
        <end position="568"/>
    </location>
</feature>
<dbReference type="EMBL" id="CAMXCT020000862">
    <property type="protein sequence ID" value="CAL1137499.1"/>
    <property type="molecule type" value="Genomic_DNA"/>
</dbReference>
<feature type="compositionally biased region" description="Basic and acidic residues" evidence="3">
    <location>
        <begin position="576"/>
        <end position="585"/>
    </location>
</feature>
<name>A0A9P1FNT3_9DINO</name>
<evidence type="ECO:0000256" key="1">
    <source>
        <dbReference type="PROSITE-ProRule" id="PRU00723"/>
    </source>
</evidence>
<feature type="zinc finger region" description="C3H1-type" evidence="1">
    <location>
        <begin position="585"/>
        <end position="613"/>
    </location>
</feature>
<dbReference type="PROSITE" id="PS50103">
    <property type="entry name" value="ZF_C3H1"/>
    <property type="match status" value="1"/>
</dbReference>
<feature type="compositionally biased region" description="Acidic residues" evidence="3">
    <location>
        <begin position="1104"/>
        <end position="1129"/>
    </location>
</feature>
<feature type="region of interest" description="Disordered" evidence="3">
    <location>
        <begin position="1320"/>
        <end position="1345"/>
    </location>
</feature>
<feature type="compositionally biased region" description="Basic and acidic residues" evidence="3">
    <location>
        <begin position="266"/>
        <end position="276"/>
    </location>
</feature>
<feature type="compositionally biased region" description="Basic and acidic residues" evidence="3">
    <location>
        <begin position="1130"/>
        <end position="1157"/>
    </location>
</feature>
<reference evidence="5" key="1">
    <citation type="submission" date="2022-10" db="EMBL/GenBank/DDBJ databases">
        <authorList>
            <person name="Chen Y."/>
            <person name="Dougan E. K."/>
            <person name="Chan C."/>
            <person name="Rhodes N."/>
            <person name="Thang M."/>
        </authorList>
    </citation>
    <scope>NUCLEOTIDE SEQUENCE</scope>
</reference>
<feature type="region of interest" description="Disordered" evidence="3">
    <location>
        <begin position="634"/>
        <end position="690"/>
    </location>
</feature>
<sequence>MDLLRHRRATQEELNEGMRQMREAQDRFSRERTEEAIEDQQNPANQGQEIFEEPQSPKNESPRVEETAIEDQKVPAVEDVSKEAVEESLKGSVQKSPNPAVAPTTPAVRSGASGKGKGSESQEVLQTPQAVPNGGAGNEGDAPADRSGRADLGPALTRSQPRSQPMFTPLFSEQQLRQFEELHNRAPWIYGTDLGTSRPNWLEMEDRRLLALQEERDRLRLESEAIRFRQEEERQNLLLRLKVLEEENRLLKSGNARSSIYGTPEGSRKDRKDAGEPEIRMMMKGMMKLMEGMQVLQSQIVDAKKSKDMEIVKGAIPDLPRLSEWKAETAPLDLTDWLLTIEPAMGDLSDTSQQWWEQMLQSARSWYIQHQEKTPLEKVKHKPQVPEDLQHPRYQRLEKRVTALLMAAIPQSQQEEVVASKEVTAINVLARLMTCYQHGVLSEKGAILSALDSPEEAAGLSQAVTGLRRWLRWHRRAGEIGVVRPDSTILVKGLGRLTKRVLRDNPDLAFRIQLAKSSLQIDTAPCEDSVMTFAHHLLAEFEQVAHQDRRKREDAKNVQEAKAKRFEENGSGGKSAEGKGGKGEKTSTPPCKFFLSDGGCKKGKSCSWSHVTDEKRRCWICGSVAHLAPACDRPREASKENGEKYGKGAEGKGSQKMVQRQEKKEEGAARTEELPQPEAPSEEPSSTSAEMKGLLEEATKMLKGLTMQSNEKEQKGRQDRLAAMQDQLDELRKVKVLKISKMEREGTVYGLLDSGATHPMRAARPGEDLSMCENVRVTLADGHQVDMVMTPKGIMVIEDGNVEPIVPMSMLAGELGYVITWKEGSMKVEHPKKGALKVVMRNGCPQIPKKKALQLIQELEEGKRMKKIQEEERSAVERWLQQLVKAHPVLRELPQHIQQKLVVSPAEDLSSIPGESEGYSLARAFKEVGGDPNLLVEIDIKRDSEERHGRSHDMLRDHDGPYPSLLRAALDGGLKALVMGPNCRTRSVLRHYPLPVPGGGPRPVRSWEVVSFWGTKEWKKLQNMYQLQEQTFRQSSFGGLMRQVAESLQQAVMAKKVRYAKMSWEGHDVEGESKFMLIGTYTWLRPPDDNPEEEVEEHPPIEVAEGEEEQWPEIEDVEDEREEIQEREEEQPRREDEEEDQAPRQEEDDGGRPREEAPPVPKIEVLRAHGHCILRQDGRWGVAPYVIKNVQSPPPPTEEMWLALMEEAERDEVQERRRVRGKRPLHRGDGEGLLRLRSMLKEEAKAVEEECLENAMLAFQRLEPWKKSLRKAEEEGSEILQTKIIRPQELERDVELWDEAIKAEMHALIEEKGALRSISRQKKEELQQRGKQCGIRSNWRHAPRS</sequence>
<keyword evidence="1" id="KW-0863">Zinc-finger</keyword>
<feature type="compositionally biased region" description="Basic and acidic residues" evidence="3">
    <location>
        <begin position="634"/>
        <end position="650"/>
    </location>
</feature>
<accession>A0A9P1FNT3</accession>
<dbReference type="GO" id="GO:0008270">
    <property type="term" value="F:zinc ion binding"/>
    <property type="evidence" value="ECO:0007669"/>
    <property type="project" value="UniProtKB-KW"/>
</dbReference>
<keyword evidence="1" id="KW-0862">Zinc</keyword>
<feature type="region of interest" description="Disordered" evidence="3">
    <location>
        <begin position="1"/>
        <end position="165"/>
    </location>
</feature>
<feature type="region of interest" description="Disordered" evidence="3">
    <location>
        <begin position="546"/>
        <end position="588"/>
    </location>
</feature>
<dbReference type="EMBL" id="CAMXCT030000862">
    <property type="protein sequence ID" value="CAL4771436.1"/>
    <property type="molecule type" value="Genomic_DNA"/>
</dbReference>
<keyword evidence="1" id="KW-0479">Metal-binding</keyword>
<keyword evidence="7" id="KW-1185">Reference proteome</keyword>
<evidence type="ECO:0000256" key="2">
    <source>
        <dbReference type="SAM" id="Coils"/>
    </source>
</evidence>
<evidence type="ECO:0000313" key="5">
    <source>
        <dbReference type="EMBL" id="CAI3984124.1"/>
    </source>
</evidence>
<feature type="compositionally biased region" description="Basic and acidic residues" evidence="3">
    <location>
        <begin position="79"/>
        <end position="89"/>
    </location>
</feature>
<comment type="caution">
    <text evidence="5">The sequence shown here is derived from an EMBL/GenBank/DDBJ whole genome shotgun (WGS) entry which is preliminary data.</text>
</comment>
<evidence type="ECO:0000313" key="7">
    <source>
        <dbReference type="Proteomes" id="UP001152797"/>
    </source>
</evidence>
<feature type="compositionally biased region" description="Low complexity" evidence="3">
    <location>
        <begin position="99"/>
        <end position="112"/>
    </location>
</feature>